<keyword evidence="4" id="KW-0677">Repeat</keyword>
<dbReference type="AlphaFoldDB" id="A0A151IAU4"/>
<dbReference type="PANTHER" id="PTHR46853">
    <property type="entry name" value="METHYLOSOME PROTEIN 50"/>
    <property type="match status" value="1"/>
</dbReference>
<organism evidence="6 7">
    <name type="scientific">Cyphomyrmex costatus</name>
    <dbReference type="NCBI Taxonomy" id="456900"/>
    <lineage>
        <taxon>Eukaryota</taxon>
        <taxon>Metazoa</taxon>
        <taxon>Ecdysozoa</taxon>
        <taxon>Arthropoda</taxon>
        <taxon>Hexapoda</taxon>
        <taxon>Insecta</taxon>
        <taxon>Pterygota</taxon>
        <taxon>Neoptera</taxon>
        <taxon>Endopterygota</taxon>
        <taxon>Hymenoptera</taxon>
        <taxon>Apocrita</taxon>
        <taxon>Aculeata</taxon>
        <taxon>Formicoidea</taxon>
        <taxon>Formicidae</taxon>
        <taxon>Myrmicinae</taxon>
        <taxon>Cyphomyrmex</taxon>
    </lineage>
</organism>
<keyword evidence="3 5" id="KW-0853">WD repeat</keyword>
<keyword evidence="7" id="KW-1185">Reference proteome</keyword>
<comment type="subcellular location">
    <subcellularLocation>
        <location evidence="1">Cytoplasm</location>
    </subcellularLocation>
</comment>
<proteinExistence type="predicted"/>
<dbReference type="InterPro" id="IPR015943">
    <property type="entry name" value="WD40/YVTN_repeat-like_dom_sf"/>
</dbReference>
<dbReference type="InterPro" id="IPR001680">
    <property type="entry name" value="WD40_rpt"/>
</dbReference>
<dbReference type="Pfam" id="PF00400">
    <property type="entry name" value="WD40"/>
    <property type="match status" value="1"/>
</dbReference>
<dbReference type="InterPro" id="IPR052139">
    <property type="entry name" value="Methylosome_Comp_WDR77"/>
</dbReference>
<dbReference type="PROSITE" id="PS50082">
    <property type="entry name" value="WD_REPEATS_2"/>
    <property type="match status" value="1"/>
</dbReference>
<evidence type="ECO:0000256" key="4">
    <source>
        <dbReference type="ARBA" id="ARBA00022737"/>
    </source>
</evidence>
<sequence>MNAAIINGDLFRNLAFLENRTPVETKQLQFFSIYNENNALLGGTNMVDLYWNGSLWYYKDISDFSREKATIKQRIDSGVCDAVYMNENIFVIVEDSGAVRVYQTVEMDEQSELHLLGYVCQHDSSILSVSAFFNQRNIVTGGMDCCLKIWDIEDLIATYSYSFAHLDIITGTDVKPMCCSVFASVSLDSESLLWDIRRAKPASSIFKKNNCPLSAVSWNTTLENIVAIGTVEGSIAIIDIRQTEVPLCESVEYDRGIHKLLFNPTPERKEQLACCFDNTSVKVFDTERELTQIYEDNSHYDFVRGLAWYKDDLYSCSWDANVLKHIVN</sequence>
<evidence type="ECO:0000256" key="2">
    <source>
        <dbReference type="ARBA" id="ARBA00022490"/>
    </source>
</evidence>
<accession>A0A151IAU4</accession>
<dbReference type="GO" id="GO:0007309">
    <property type="term" value="P:oocyte axis specification"/>
    <property type="evidence" value="ECO:0007669"/>
    <property type="project" value="TreeGrafter"/>
</dbReference>
<dbReference type="SUPFAM" id="SSF50978">
    <property type="entry name" value="WD40 repeat-like"/>
    <property type="match status" value="1"/>
</dbReference>
<dbReference type="InterPro" id="IPR019775">
    <property type="entry name" value="WD40_repeat_CS"/>
</dbReference>
<name>A0A151IAU4_9HYME</name>
<dbReference type="OrthoDB" id="10260946at2759"/>
<dbReference type="GO" id="GO:0034709">
    <property type="term" value="C:methylosome"/>
    <property type="evidence" value="ECO:0007669"/>
    <property type="project" value="TreeGrafter"/>
</dbReference>
<reference evidence="6 7" key="1">
    <citation type="submission" date="2016-03" db="EMBL/GenBank/DDBJ databases">
        <title>Cyphomyrmex costatus WGS genome.</title>
        <authorList>
            <person name="Nygaard S."/>
            <person name="Hu H."/>
            <person name="Boomsma J."/>
            <person name="Zhang G."/>
        </authorList>
    </citation>
    <scope>NUCLEOTIDE SEQUENCE [LARGE SCALE GENOMIC DNA]</scope>
    <source>
        <strain evidence="6">MS0001</strain>
        <tissue evidence="6">Whole body</tissue>
    </source>
</reference>
<dbReference type="InterPro" id="IPR036322">
    <property type="entry name" value="WD40_repeat_dom_sf"/>
</dbReference>
<dbReference type="PANTHER" id="PTHR46853:SF1">
    <property type="entry name" value="METHYLOSOME PROTEIN 50"/>
    <property type="match status" value="1"/>
</dbReference>
<dbReference type="SMART" id="SM00320">
    <property type="entry name" value="WD40"/>
    <property type="match status" value="5"/>
</dbReference>
<dbReference type="Gene3D" id="2.130.10.10">
    <property type="entry name" value="YVTN repeat-like/Quinoprotein amine dehydrogenase"/>
    <property type="match status" value="1"/>
</dbReference>
<dbReference type="KEGG" id="ccoa:108779254"/>
<feature type="repeat" description="WD" evidence="5">
    <location>
        <begin position="119"/>
        <end position="160"/>
    </location>
</feature>
<keyword evidence="2" id="KW-0963">Cytoplasm</keyword>
<evidence type="ECO:0000313" key="7">
    <source>
        <dbReference type="Proteomes" id="UP000078542"/>
    </source>
</evidence>
<evidence type="ECO:0000256" key="5">
    <source>
        <dbReference type="PROSITE-ProRule" id="PRU00221"/>
    </source>
</evidence>
<evidence type="ECO:0000313" key="6">
    <source>
        <dbReference type="EMBL" id="KYM96599.1"/>
    </source>
</evidence>
<evidence type="ECO:0000256" key="1">
    <source>
        <dbReference type="ARBA" id="ARBA00004496"/>
    </source>
</evidence>
<dbReference type="Proteomes" id="UP000078542">
    <property type="component" value="Unassembled WGS sequence"/>
</dbReference>
<protein>
    <submittedName>
        <fullName evidence="6">Methylosome protein 50</fullName>
    </submittedName>
</protein>
<dbReference type="PROSITE" id="PS00678">
    <property type="entry name" value="WD_REPEATS_1"/>
    <property type="match status" value="1"/>
</dbReference>
<dbReference type="STRING" id="456900.A0A151IAU4"/>
<dbReference type="EMBL" id="KQ978169">
    <property type="protein sequence ID" value="KYM96599.1"/>
    <property type="molecule type" value="Genomic_DNA"/>
</dbReference>
<evidence type="ECO:0000256" key="3">
    <source>
        <dbReference type="ARBA" id="ARBA00022574"/>
    </source>
</evidence>
<gene>
    <name evidence="6" type="ORF">ALC62_12726</name>
</gene>